<dbReference type="Gene3D" id="3.90.550.10">
    <property type="entry name" value="Spore Coat Polysaccharide Biosynthesis Protein SpsA, Chain A"/>
    <property type="match status" value="1"/>
</dbReference>
<dbReference type="AlphaFoldDB" id="A0A8J7ME32"/>
<proteinExistence type="predicted"/>
<evidence type="ECO:0000313" key="1">
    <source>
        <dbReference type="EMBL" id="MBK1790987.1"/>
    </source>
</evidence>
<dbReference type="EMBL" id="JAENIM010000037">
    <property type="protein sequence ID" value="MBK1790987.1"/>
    <property type="molecule type" value="Genomic_DNA"/>
</dbReference>
<dbReference type="InterPro" id="IPR029044">
    <property type="entry name" value="Nucleotide-diphossugar_trans"/>
</dbReference>
<reference evidence="1" key="1">
    <citation type="submission" date="2021-01" db="EMBL/GenBank/DDBJ databases">
        <title>Modified the classification status of verrucomicrobia.</title>
        <authorList>
            <person name="Feng X."/>
        </authorList>
    </citation>
    <scope>NUCLEOTIDE SEQUENCE</scope>
    <source>
        <strain evidence="1">_KCTC 22039</strain>
    </source>
</reference>
<evidence type="ECO:0000313" key="2">
    <source>
        <dbReference type="Proteomes" id="UP000624703"/>
    </source>
</evidence>
<evidence type="ECO:0008006" key="3">
    <source>
        <dbReference type="Google" id="ProtNLM"/>
    </source>
</evidence>
<accession>A0A8J7ME32</accession>
<dbReference type="SUPFAM" id="SSF53448">
    <property type="entry name" value="Nucleotide-diphospho-sugar transferases"/>
    <property type="match status" value="1"/>
</dbReference>
<protein>
    <recommendedName>
        <fullName evidence="3">Glucosyl-3-phosphoglycerate synthase</fullName>
    </recommendedName>
</protein>
<name>A0A8J7ME32_9BACT</name>
<comment type="caution">
    <text evidence="1">The sequence shown here is derived from an EMBL/GenBank/DDBJ whole genome shotgun (WGS) entry which is preliminary data.</text>
</comment>
<dbReference type="RefSeq" id="WP_200311005.1">
    <property type="nucleotide sequence ID" value="NZ_JAENIM010000037.1"/>
</dbReference>
<keyword evidence="2" id="KW-1185">Reference proteome</keyword>
<organism evidence="1 2">
    <name type="scientific">Persicirhabdus sediminis</name>
    <dbReference type="NCBI Taxonomy" id="454144"/>
    <lineage>
        <taxon>Bacteria</taxon>
        <taxon>Pseudomonadati</taxon>
        <taxon>Verrucomicrobiota</taxon>
        <taxon>Verrucomicrobiia</taxon>
        <taxon>Verrucomicrobiales</taxon>
        <taxon>Verrucomicrobiaceae</taxon>
        <taxon>Persicirhabdus</taxon>
    </lineage>
</organism>
<gene>
    <name evidence="1" type="ORF">JIN82_07435</name>
</gene>
<dbReference type="Proteomes" id="UP000624703">
    <property type="component" value="Unassembled WGS sequence"/>
</dbReference>
<sequence>MSDFYQNGGICTIHNLTNRPIEQIETELKRYSELSPIGLVLPSLFSELEGPALEGIVDELCKVDYLKQIVIGIDRSDREQFKHALKYFSRLPQDHQLLWNDGPRLQAIDKLLQKHNLAPTELGKGRNVWYCFGYIHASKKVKAVALHDCDITTYKRDMLAKLVYPVVHPGCSFQFSKGYYARVANNKINGRVTRLLVTPLLRSLKKVLGHGDFLEYLDSFRYPLAGEFAMRSSVVRDIRIPNDWGLEMGVLSEMKRSYSENQICQVEIADTYDHKHQDLSPADAAKGLNKMSGDIAKSLYRKLAIEGQIFSTETFRTIKATYYRTALDAIEQYASSAYLNGIEYDRHQEQSAVEAFAQSILTAGNDFLDIPMATPFMPSWTRVSAAIPEIKEMLTEAVEEDRKELLE</sequence>